<proteinExistence type="predicted"/>
<dbReference type="Pfam" id="PF02686">
    <property type="entry name" value="GatC"/>
    <property type="match status" value="1"/>
</dbReference>
<feature type="compositionally biased region" description="Basic and acidic residues" evidence="2">
    <location>
        <begin position="57"/>
        <end position="73"/>
    </location>
</feature>
<feature type="coiled-coil region" evidence="1">
    <location>
        <begin position="14"/>
        <end position="41"/>
    </location>
</feature>
<dbReference type="InterPro" id="IPR003837">
    <property type="entry name" value="GatC"/>
</dbReference>
<gene>
    <name evidence="3" type="ORF">A2Y84_00335</name>
</gene>
<sequence>MDFDIRKYAHLARIRLTEEEVKQYQQNIEEILNHVEELKKVDVKNVAPVTGGTELRNVSRGDEESGERADFEPRFPAGKNDYLKVPKVFNHD</sequence>
<evidence type="ECO:0008006" key="5">
    <source>
        <dbReference type="Google" id="ProtNLM"/>
    </source>
</evidence>
<feature type="region of interest" description="Disordered" evidence="2">
    <location>
        <begin position="52"/>
        <end position="78"/>
    </location>
</feature>
<accession>A0A1G1YXL4</accession>
<comment type="caution">
    <text evidence="3">The sequence shown here is derived from an EMBL/GenBank/DDBJ whole genome shotgun (WGS) entry which is preliminary data.</text>
</comment>
<dbReference type="Proteomes" id="UP000177062">
    <property type="component" value="Unassembled WGS sequence"/>
</dbReference>
<organism evidence="3 4">
    <name type="scientific">Candidatus Colwellbacteria bacterium RBG_13_48_8</name>
    <dbReference type="NCBI Taxonomy" id="1797685"/>
    <lineage>
        <taxon>Bacteria</taxon>
        <taxon>Candidatus Colwelliibacteriota</taxon>
    </lineage>
</organism>
<evidence type="ECO:0000313" key="3">
    <source>
        <dbReference type="EMBL" id="OGY57092.1"/>
    </source>
</evidence>
<evidence type="ECO:0000256" key="1">
    <source>
        <dbReference type="SAM" id="Coils"/>
    </source>
</evidence>
<evidence type="ECO:0000313" key="4">
    <source>
        <dbReference type="Proteomes" id="UP000177062"/>
    </source>
</evidence>
<keyword evidence="1" id="KW-0175">Coiled coil</keyword>
<dbReference type="EMBL" id="MHIT01000007">
    <property type="protein sequence ID" value="OGY57092.1"/>
    <property type="molecule type" value="Genomic_DNA"/>
</dbReference>
<dbReference type="AlphaFoldDB" id="A0A1G1YXL4"/>
<dbReference type="Gene3D" id="1.10.20.60">
    <property type="entry name" value="Glu-tRNAGln amidotransferase C subunit, N-terminal domain"/>
    <property type="match status" value="1"/>
</dbReference>
<dbReference type="SUPFAM" id="SSF141000">
    <property type="entry name" value="Glu-tRNAGln amidotransferase C subunit"/>
    <property type="match status" value="1"/>
</dbReference>
<dbReference type="NCBIfam" id="TIGR00135">
    <property type="entry name" value="gatC"/>
    <property type="match status" value="1"/>
</dbReference>
<reference evidence="3 4" key="1">
    <citation type="journal article" date="2016" name="Nat. Commun.">
        <title>Thousands of microbial genomes shed light on interconnected biogeochemical processes in an aquifer system.</title>
        <authorList>
            <person name="Anantharaman K."/>
            <person name="Brown C.T."/>
            <person name="Hug L.A."/>
            <person name="Sharon I."/>
            <person name="Castelle C.J."/>
            <person name="Probst A.J."/>
            <person name="Thomas B.C."/>
            <person name="Singh A."/>
            <person name="Wilkins M.J."/>
            <person name="Karaoz U."/>
            <person name="Brodie E.L."/>
            <person name="Williams K.H."/>
            <person name="Hubbard S.S."/>
            <person name="Banfield J.F."/>
        </authorList>
    </citation>
    <scope>NUCLEOTIDE SEQUENCE [LARGE SCALE GENOMIC DNA]</scope>
</reference>
<dbReference type="InterPro" id="IPR036113">
    <property type="entry name" value="Asp/Glu-ADT_sf_sub_c"/>
</dbReference>
<evidence type="ECO:0000256" key="2">
    <source>
        <dbReference type="SAM" id="MobiDB-lite"/>
    </source>
</evidence>
<name>A0A1G1YXL4_9BACT</name>
<dbReference type="GO" id="GO:0006450">
    <property type="term" value="P:regulation of translational fidelity"/>
    <property type="evidence" value="ECO:0007669"/>
    <property type="project" value="InterPro"/>
</dbReference>
<protein>
    <recommendedName>
        <fullName evidence="5">Asp/Glu-ADT subunit C</fullName>
    </recommendedName>
</protein>